<protein>
    <submittedName>
        <fullName evidence="2">Glycosyltransferase</fullName>
    </submittedName>
</protein>
<dbReference type="SUPFAM" id="SSF53448">
    <property type="entry name" value="Nucleotide-diphospho-sugar transferases"/>
    <property type="match status" value="1"/>
</dbReference>
<evidence type="ECO:0000313" key="3">
    <source>
        <dbReference type="Proteomes" id="UP000322509"/>
    </source>
</evidence>
<keyword evidence="3" id="KW-1185">Reference proteome</keyword>
<dbReference type="CDD" id="cd06433">
    <property type="entry name" value="GT_2_WfgS_like"/>
    <property type="match status" value="1"/>
</dbReference>
<feature type="domain" description="Glycosyltransferase 2-like" evidence="1">
    <location>
        <begin position="11"/>
        <end position="143"/>
    </location>
</feature>
<proteinExistence type="predicted"/>
<accession>A0ABX5ZFI5</accession>
<dbReference type="Pfam" id="PF00535">
    <property type="entry name" value="Glycos_transf_2"/>
    <property type="match status" value="1"/>
</dbReference>
<dbReference type="Proteomes" id="UP000322509">
    <property type="component" value="Chromosome"/>
</dbReference>
<dbReference type="RefSeq" id="WP_149368470.1">
    <property type="nucleotide sequence ID" value="NZ_CP043550.1"/>
</dbReference>
<dbReference type="InterPro" id="IPR001173">
    <property type="entry name" value="Glyco_trans_2-like"/>
</dbReference>
<dbReference type="InterPro" id="IPR029044">
    <property type="entry name" value="Nucleotide-diphossugar_trans"/>
</dbReference>
<evidence type="ECO:0000313" key="2">
    <source>
        <dbReference type="EMBL" id="QEO57201.1"/>
    </source>
</evidence>
<dbReference type="PANTHER" id="PTHR22916:SF3">
    <property type="entry name" value="UDP-GLCNAC:BETAGAL BETA-1,3-N-ACETYLGLUCOSAMINYLTRANSFERASE-LIKE PROTEIN 1"/>
    <property type="match status" value="1"/>
</dbReference>
<dbReference type="PANTHER" id="PTHR22916">
    <property type="entry name" value="GLYCOSYLTRANSFERASE"/>
    <property type="match status" value="1"/>
</dbReference>
<name>A0ABX5ZFI5_9GAMM</name>
<organism evidence="2 3">
    <name type="scientific">Francisella marina</name>
    <dbReference type="NCBI Taxonomy" id="2249302"/>
    <lineage>
        <taxon>Bacteria</taxon>
        <taxon>Pseudomonadati</taxon>
        <taxon>Pseudomonadota</taxon>
        <taxon>Gammaproteobacteria</taxon>
        <taxon>Thiotrichales</taxon>
        <taxon>Francisellaceae</taxon>
        <taxon>Francisella</taxon>
    </lineage>
</organism>
<dbReference type="Gene3D" id="3.90.550.10">
    <property type="entry name" value="Spore Coat Polysaccharide Biosynthesis Protein SpsA, Chain A"/>
    <property type="match status" value="1"/>
</dbReference>
<gene>
    <name evidence="2" type="ORF">F0R74_04780</name>
</gene>
<dbReference type="EMBL" id="CP043550">
    <property type="protein sequence ID" value="QEO57201.1"/>
    <property type="molecule type" value="Genomic_DNA"/>
</dbReference>
<evidence type="ECO:0000259" key="1">
    <source>
        <dbReference type="Pfam" id="PF00535"/>
    </source>
</evidence>
<sequence>MCLNWKNIKFTVITVCYNSEKTIQRTLKSIEDQTYKNIEYIIIDGGSTDKTLEIISNYKDIIDVLISEPDNGIYDAMNKGIVLATGNYIGFLNSDDYYANNIFEEYNKFLKSNNNDYIYSNTYFFKNDNKELVTAESEIAEKVYQYMPMSHMSLFIKRHFVRNIKFDTSFKIAADLDFLNKLLVQTNNGAFIDEAFSYFSLEGISSVADMKTLRESKDVAIKNGKNIFCANIFYFYKVFRVFSYNMFGSTKVYKVFKVYFKKRY</sequence>
<reference evidence="2 3" key="1">
    <citation type="submission" date="2019-09" db="EMBL/GenBank/DDBJ databases">
        <title>Complete genome sequence of Francisella marina E103-15.</title>
        <authorList>
            <person name="Tekedar H.C."/>
            <person name="Griffin M.J."/>
            <person name="Waldbieser G.C."/>
            <person name="Soto E."/>
        </authorList>
    </citation>
    <scope>NUCLEOTIDE SEQUENCE [LARGE SCALE GENOMIC DNA]</scope>
    <source>
        <strain evidence="2 3">E103-15</strain>
    </source>
</reference>